<keyword evidence="3" id="KW-1015">Disulfide bond</keyword>
<dbReference type="RefSeq" id="XP_004398996.1">
    <property type="nucleotide sequence ID" value="XM_004398939.1"/>
</dbReference>
<name>A0A2U3VUE8_ODORO</name>
<dbReference type="STRING" id="9708.A0A2U3VUE8"/>
<gene>
    <name evidence="7" type="primary">RTBDN</name>
</gene>
<feature type="chain" id="PRO_5015675546" evidence="4">
    <location>
        <begin position="31"/>
        <end position="229"/>
    </location>
</feature>
<accession>A0A2U3VUE8</accession>
<dbReference type="InParanoid" id="A0A2U3VUE8"/>
<evidence type="ECO:0000256" key="1">
    <source>
        <dbReference type="ARBA" id="ARBA00007932"/>
    </source>
</evidence>
<evidence type="ECO:0000256" key="2">
    <source>
        <dbReference type="ARBA" id="ARBA00022729"/>
    </source>
</evidence>
<dbReference type="GeneID" id="101372177"/>
<evidence type="ECO:0000256" key="4">
    <source>
        <dbReference type="SAM" id="SignalP"/>
    </source>
</evidence>
<organism evidence="6 7">
    <name type="scientific">Odobenus rosmarus divergens</name>
    <name type="common">Pacific walrus</name>
    <dbReference type="NCBI Taxonomy" id="9708"/>
    <lineage>
        <taxon>Eukaryota</taxon>
        <taxon>Metazoa</taxon>
        <taxon>Chordata</taxon>
        <taxon>Craniata</taxon>
        <taxon>Vertebrata</taxon>
        <taxon>Euteleostomi</taxon>
        <taxon>Mammalia</taxon>
        <taxon>Eutheria</taxon>
        <taxon>Laurasiatheria</taxon>
        <taxon>Carnivora</taxon>
        <taxon>Caniformia</taxon>
        <taxon>Pinnipedia</taxon>
        <taxon>Odobenidae</taxon>
        <taxon>Odobenus</taxon>
    </lineage>
</organism>
<evidence type="ECO:0000313" key="6">
    <source>
        <dbReference type="Proteomes" id="UP000245340"/>
    </source>
</evidence>
<dbReference type="PROSITE" id="PS51257">
    <property type="entry name" value="PROKAR_LIPOPROTEIN"/>
    <property type="match status" value="1"/>
</dbReference>
<keyword evidence="6" id="KW-1185">Reference proteome</keyword>
<dbReference type="GO" id="GO:0009897">
    <property type="term" value="C:external side of plasma membrane"/>
    <property type="evidence" value="ECO:0007669"/>
    <property type="project" value="TreeGrafter"/>
</dbReference>
<evidence type="ECO:0000259" key="5">
    <source>
        <dbReference type="Pfam" id="PF03024"/>
    </source>
</evidence>
<dbReference type="InterPro" id="IPR018143">
    <property type="entry name" value="Folate_rcpt-like"/>
</dbReference>
<evidence type="ECO:0000256" key="3">
    <source>
        <dbReference type="ARBA" id="ARBA00023157"/>
    </source>
</evidence>
<dbReference type="OrthoDB" id="5982417at2759"/>
<dbReference type="GO" id="GO:0038023">
    <property type="term" value="F:signaling receptor activity"/>
    <property type="evidence" value="ECO:0007669"/>
    <property type="project" value="TreeGrafter"/>
</dbReference>
<dbReference type="AlphaFoldDB" id="A0A2U3VUE8"/>
<sequence>MACRGHTRPKGLTWTLGLILAWILLGACGGSRPLPAMSRRHHRLVADLGTGQLHLAGSCCPSEMDTPEASDPGMVPERCGDPSPGCESFLGHLQVALHSRFRLLLLGIRQEQPLCSELCDVWFATCENDITCGPTWLSLLEKRDCEPGCTTYEQTFADGADLCRSVLGYALPVAAPGAGHCLNISISVLPGSRQERKAREITFPRFRLSRTWILDAAGSGSGSGGGSGP</sequence>
<dbReference type="CTD" id="83546"/>
<dbReference type="InterPro" id="IPR004269">
    <property type="entry name" value="Folate_rcpt"/>
</dbReference>
<evidence type="ECO:0000313" key="7">
    <source>
        <dbReference type="RefSeq" id="XP_004398996.1"/>
    </source>
</evidence>
<dbReference type="Proteomes" id="UP000245340">
    <property type="component" value="Unplaced"/>
</dbReference>
<reference evidence="7" key="1">
    <citation type="submission" date="2025-08" db="UniProtKB">
        <authorList>
            <consortium name="RefSeq"/>
        </authorList>
    </citation>
    <scope>IDENTIFICATION</scope>
</reference>
<comment type="similarity">
    <text evidence="1">Belongs to the folate receptor family.</text>
</comment>
<feature type="signal peptide" evidence="4">
    <location>
        <begin position="1"/>
        <end position="30"/>
    </location>
</feature>
<dbReference type="PANTHER" id="PTHR10517">
    <property type="entry name" value="FOLATE RECEPTOR"/>
    <property type="match status" value="1"/>
</dbReference>
<dbReference type="GO" id="GO:1902444">
    <property type="term" value="F:riboflavin binding"/>
    <property type="evidence" value="ECO:0007669"/>
    <property type="project" value="TreeGrafter"/>
</dbReference>
<dbReference type="GO" id="GO:0032217">
    <property type="term" value="F:riboflavin transmembrane transporter activity"/>
    <property type="evidence" value="ECO:0007669"/>
    <property type="project" value="TreeGrafter"/>
</dbReference>
<dbReference type="Pfam" id="PF03024">
    <property type="entry name" value="Folate_rec"/>
    <property type="match status" value="1"/>
</dbReference>
<proteinExistence type="inferred from homology"/>
<feature type="domain" description="Folate receptor-like" evidence="5">
    <location>
        <begin position="32"/>
        <end position="183"/>
    </location>
</feature>
<dbReference type="PANTHER" id="PTHR10517:SF19">
    <property type="entry name" value="RETBINDIN"/>
    <property type="match status" value="1"/>
</dbReference>
<keyword evidence="2 4" id="KW-0732">Signal</keyword>
<protein>
    <submittedName>
        <fullName evidence="7">Retbindin isoform X2</fullName>
    </submittedName>
</protein>